<dbReference type="EMBL" id="KB200129">
    <property type="protein sequence ID" value="ESP02828.1"/>
    <property type="molecule type" value="Genomic_DNA"/>
</dbReference>
<keyword evidence="8" id="KW-0472">Membrane</keyword>
<dbReference type="PANTHER" id="PTHR14647:SF87">
    <property type="entry name" value="PUTATIVE-RELATED"/>
    <property type="match status" value="1"/>
</dbReference>
<evidence type="ECO:0000256" key="4">
    <source>
        <dbReference type="ARBA" id="ARBA00022692"/>
    </source>
</evidence>
<dbReference type="Proteomes" id="UP000030746">
    <property type="component" value="Unassembled WGS sequence"/>
</dbReference>
<dbReference type="RefSeq" id="XP_009046298.1">
    <property type="nucleotide sequence ID" value="XM_009048050.1"/>
</dbReference>
<dbReference type="Pfam" id="PF06990">
    <property type="entry name" value="Gal-3-0_sulfotr"/>
    <property type="match status" value="1"/>
</dbReference>
<accession>V4AYS1</accession>
<dbReference type="InterPro" id="IPR027417">
    <property type="entry name" value="P-loop_NTPase"/>
</dbReference>
<evidence type="ECO:0000256" key="1">
    <source>
        <dbReference type="ARBA" id="ARBA00004323"/>
    </source>
</evidence>
<organism evidence="10 11">
    <name type="scientific">Lottia gigantea</name>
    <name type="common">Giant owl limpet</name>
    <dbReference type="NCBI Taxonomy" id="225164"/>
    <lineage>
        <taxon>Eukaryota</taxon>
        <taxon>Metazoa</taxon>
        <taxon>Spiralia</taxon>
        <taxon>Lophotrochozoa</taxon>
        <taxon>Mollusca</taxon>
        <taxon>Gastropoda</taxon>
        <taxon>Patellogastropoda</taxon>
        <taxon>Lottioidea</taxon>
        <taxon>Lottiidae</taxon>
        <taxon>Lottia</taxon>
    </lineage>
</organism>
<evidence type="ECO:0000313" key="10">
    <source>
        <dbReference type="EMBL" id="ESP02828.1"/>
    </source>
</evidence>
<comment type="subcellular location">
    <subcellularLocation>
        <location evidence="1">Golgi apparatus membrane</location>
        <topology evidence="1">Single-pass type II membrane protein</topology>
    </subcellularLocation>
</comment>
<dbReference type="InterPro" id="IPR009729">
    <property type="entry name" value="Gal-3-0_sulfotransfrase"/>
</dbReference>
<evidence type="ECO:0000313" key="11">
    <source>
        <dbReference type="Proteomes" id="UP000030746"/>
    </source>
</evidence>
<dbReference type="OrthoDB" id="514299at2759"/>
<keyword evidence="11" id="KW-1185">Reference proteome</keyword>
<gene>
    <name evidence="10" type="ORF">LOTGIDRAFT_84047</name>
</gene>
<evidence type="ECO:0000256" key="7">
    <source>
        <dbReference type="ARBA" id="ARBA00023034"/>
    </source>
</evidence>
<protein>
    <recommendedName>
        <fullName evidence="12">Carbohydrate sulfotransferase</fullName>
    </recommendedName>
</protein>
<keyword evidence="3" id="KW-0808">Transferase</keyword>
<feature type="non-terminal residue" evidence="10">
    <location>
        <position position="1"/>
    </location>
</feature>
<evidence type="ECO:0000256" key="2">
    <source>
        <dbReference type="ARBA" id="ARBA00008124"/>
    </source>
</evidence>
<reference evidence="10 11" key="1">
    <citation type="journal article" date="2013" name="Nature">
        <title>Insights into bilaterian evolution from three spiralian genomes.</title>
        <authorList>
            <person name="Simakov O."/>
            <person name="Marletaz F."/>
            <person name="Cho S.J."/>
            <person name="Edsinger-Gonzales E."/>
            <person name="Havlak P."/>
            <person name="Hellsten U."/>
            <person name="Kuo D.H."/>
            <person name="Larsson T."/>
            <person name="Lv J."/>
            <person name="Arendt D."/>
            <person name="Savage R."/>
            <person name="Osoegawa K."/>
            <person name="de Jong P."/>
            <person name="Grimwood J."/>
            <person name="Chapman J.A."/>
            <person name="Shapiro H."/>
            <person name="Aerts A."/>
            <person name="Otillar R.P."/>
            <person name="Terry A.Y."/>
            <person name="Boore J.L."/>
            <person name="Grigoriev I.V."/>
            <person name="Lindberg D.R."/>
            <person name="Seaver E.C."/>
            <person name="Weisblat D.A."/>
            <person name="Putnam N.H."/>
            <person name="Rokhsar D.S."/>
        </authorList>
    </citation>
    <scope>NUCLEOTIDE SEQUENCE [LARGE SCALE GENOMIC DNA]</scope>
</reference>
<evidence type="ECO:0000256" key="6">
    <source>
        <dbReference type="ARBA" id="ARBA00022989"/>
    </source>
</evidence>
<dbReference type="Gene3D" id="3.40.50.300">
    <property type="entry name" value="P-loop containing nucleotide triphosphate hydrolases"/>
    <property type="match status" value="1"/>
</dbReference>
<dbReference type="OMA" id="MEEYNAG"/>
<dbReference type="GO" id="GO:0009247">
    <property type="term" value="P:glycolipid biosynthetic process"/>
    <property type="evidence" value="ECO:0007669"/>
    <property type="project" value="InterPro"/>
</dbReference>
<dbReference type="GeneID" id="20252591"/>
<name>V4AYS1_LOTGI</name>
<keyword evidence="4" id="KW-0812">Transmembrane</keyword>
<evidence type="ECO:0000256" key="3">
    <source>
        <dbReference type="ARBA" id="ARBA00022679"/>
    </source>
</evidence>
<evidence type="ECO:0000256" key="5">
    <source>
        <dbReference type="ARBA" id="ARBA00022968"/>
    </source>
</evidence>
<dbReference type="GO" id="GO:0000139">
    <property type="term" value="C:Golgi membrane"/>
    <property type="evidence" value="ECO:0007669"/>
    <property type="project" value="UniProtKB-SubCell"/>
</dbReference>
<dbReference type="AlphaFoldDB" id="V4AYS1"/>
<feature type="non-terminal residue" evidence="10">
    <location>
        <position position="239"/>
    </location>
</feature>
<keyword evidence="6" id="KW-1133">Transmembrane helix</keyword>
<keyword evidence="9" id="KW-0325">Glycoprotein</keyword>
<evidence type="ECO:0000256" key="8">
    <source>
        <dbReference type="ARBA" id="ARBA00023136"/>
    </source>
</evidence>
<dbReference type="HOGENOM" id="CLU_040616_0_1_1"/>
<evidence type="ECO:0008006" key="12">
    <source>
        <dbReference type="Google" id="ProtNLM"/>
    </source>
</evidence>
<dbReference type="SUPFAM" id="SSF52540">
    <property type="entry name" value="P-loop containing nucleoside triphosphate hydrolases"/>
    <property type="match status" value="1"/>
</dbReference>
<evidence type="ECO:0000256" key="9">
    <source>
        <dbReference type="ARBA" id="ARBA00023180"/>
    </source>
</evidence>
<comment type="similarity">
    <text evidence="2">Belongs to the galactose-3-O-sulfotransferase family.</text>
</comment>
<dbReference type="CTD" id="20252591"/>
<proteinExistence type="inferred from homology"/>
<dbReference type="STRING" id="225164.V4AYS1"/>
<keyword evidence="7" id="KW-0333">Golgi apparatus</keyword>
<dbReference type="PANTHER" id="PTHR14647">
    <property type="entry name" value="GALACTOSE-3-O-SULFOTRANSFERASE"/>
    <property type="match status" value="1"/>
</dbReference>
<sequence>PQNNIVFIKCMKCGTETLASILRRYGYERNLSFVLPINKRIYIGWPYQISKFDYRPVIKDFNMLVEHAIYNKTTLQKIMPFNTKYISIIREPFSRFVSSFYYFNIQKVTNITSTNPISEYLNNIDKYEIKYKSNNAKFLDLSLDHKAVDKFIDQIDSDFELVLIMDYYDESLVLLKRLLCWKLQDIVYLRTNNGKYGGSKRIEFHRTPTNLHLHQNHDFIDYKIFHHFNQTLWKKINQQ</sequence>
<dbReference type="GO" id="GO:0001733">
    <property type="term" value="F:galactosylceramide sulfotransferase activity"/>
    <property type="evidence" value="ECO:0007669"/>
    <property type="project" value="InterPro"/>
</dbReference>
<keyword evidence="5" id="KW-0735">Signal-anchor</keyword>
<dbReference type="KEGG" id="lgi:LOTGIDRAFT_84047"/>